<evidence type="ECO:0000313" key="1">
    <source>
        <dbReference type="EMBL" id="MPD02987.1"/>
    </source>
</evidence>
<dbReference type="AlphaFoldDB" id="A0A5B7K8T7"/>
<gene>
    <name evidence="1" type="ORF">E2C01_098600</name>
</gene>
<reference evidence="1 2" key="1">
    <citation type="submission" date="2019-05" db="EMBL/GenBank/DDBJ databases">
        <title>Another draft genome of Portunus trituberculatus and its Hox gene families provides insights of decapod evolution.</title>
        <authorList>
            <person name="Jeong J.-H."/>
            <person name="Song I."/>
            <person name="Kim S."/>
            <person name="Choi T."/>
            <person name="Kim D."/>
            <person name="Ryu S."/>
            <person name="Kim W."/>
        </authorList>
    </citation>
    <scope>NUCLEOTIDE SEQUENCE [LARGE SCALE GENOMIC DNA]</scope>
    <source>
        <tissue evidence="1">Muscle</tissue>
    </source>
</reference>
<accession>A0A5B7K8T7</accession>
<dbReference type="EMBL" id="VSRR010134085">
    <property type="protein sequence ID" value="MPD02987.1"/>
    <property type="molecule type" value="Genomic_DNA"/>
</dbReference>
<name>A0A5B7K8T7_PORTR</name>
<sequence>MCGRAGGWRLPRRRRELQVRLVCFPAISGRRESPGCRQIDLRVVNEALTFGRRALRRQGVRLEEGDEATQGSIGSPAR</sequence>
<keyword evidence="2" id="KW-1185">Reference proteome</keyword>
<evidence type="ECO:0000313" key="2">
    <source>
        <dbReference type="Proteomes" id="UP000324222"/>
    </source>
</evidence>
<protein>
    <submittedName>
        <fullName evidence="1">Uncharacterized protein</fullName>
    </submittedName>
</protein>
<dbReference type="Proteomes" id="UP000324222">
    <property type="component" value="Unassembled WGS sequence"/>
</dbReference>
<proteinExistence type="predicted"/>
<comment type="caution">
    <text evidence="1">The sequence shown here is derived from an EMBL/GenBank/DDBJ whole genome shotgun (WGS) entry which is preliminary data.</text>
</comment>
<organism evidence="1 2">
    <name type="scientific">Portunus trituberculatus</name>
    <name type="common">Swimming crab</name>
    <name type="synonym">Neptunus trituberculatus</name>
    <dbReference type="NCBI Taxonomy" id="210409"/>
    <lineage>
        <taxon>Eukaryota</taxon>
        <taxon>Metazoa</taxon>
        <taxon>Ecdysozoa</taxon>
        <taxon>Arthropoda</taxon>
        <taxon>Crustacea</taxon>
        <taxon>Multicrustacea</taxon>
        <taxon>Malacostraca</taxon>
        <taxon>Eumalacostraca</taxon>
        <taxon>Eucarida</taxon>
        <taxon>Decapoda</taxon>
        <taxon>Pleocyemata</taxon>
        <taxon>Brachyura</taxon>
        <taxon>Eubrachyura</taxon>
        <taxon>Portunoidea</taxon>
        <taxon>Portunidae</taxon>
        <taxon>Portuninae</taxon>
        <taxon>Portunus</taxon>
    </lineage>
</organism>